<gene>
    <name evidence="4" type="ORF">L5014_35170</name>
</gene>
<dbReference type="Pfam" id="PF00072">
    <property type="entry name" value="Response_reg"/>
    <property type="match status" value="1"/>
</dbReference>
<evidence type="ECO:0000256" key="2">
    <source>
        <dbReference type="PROSITE-ProRule" id="PRU00169"/>
    </source>
</evidence>
<dbReference type="RefSeq" id="WP_238468492.1">
    <property type="nucleotide sequence ID" value="NZ_JAKLJA010000062.1"/>
</dbReference>
<keyword evidence="1 2" id="KW-0597">Phosphoprotein</keyword>
<dbReference type="Proteomes" id="UP001139308">
    <property type="component" value="Unassembled WGS sequence"/>
</dbReference>
<accession>A0A9X1UN54</accession>
<evidence type="ECO:0000313" key="4">
    <source>
        <dbReference type="EMBL" id="MCG5078510.1"/>
    </source>
</evidence>
<dbReference type="PROSITE" id="PS50110">
    <property type="entry name" value="RESPONSE_REGULATORY"/>
    <property type="match status" value="1"/>
</dbReference>
<dbReference type="InterPro" id="IPR050595">
    <property type="entry name" value="Bact_response_regulator"/>
</dbReference>
<dbReference type="GO" id="GO:0000160">
    <property type="term" value="P:phosphorelay signal transduction system"/>
    <property type="evidence" value="ECO:0007669"/>
    <property type="project" value="InterPro"/>
</dbReference>
<keyword evidence="5" id="KW-1185">Reference proteome</keyword>
<evidence type="ECO:0000313" key="5">
    <source>
        <dbReference type="Proteomes" id="UP001139308"/>
    </source>
</evidence>
<dbReference type="InterPro" id="IPR001789">
    <property type="entry name" value="Sig_transdc_resp-reg_receiver"/>
</dbReference>
<dbReference type="AlphaFoldDB" id="A0A9X1UN54"/>
<dbReference type="CDD" id="cd17574">
    <property type="entry name" value="REC_OmpR"/>
    <property type="match status" value="1"/>
</dbReference>
<organism evidence="4 5">
    <name type="scientific">Paraburkholderia tagetis</name>
    <dbReference type="NCBI Taxonomy" id="2913261"/>
    <lineage>
        <taxon>Bacteria</taxon>
        <taxon>Pseudomonadati</taxon>
        <taxon>Pseudomonadota</taxon>
        <taxon>Betaproteobacteria</taxon>
        <taxon>Burkholderiales</taxon>
        <taxon>Burkholderiaceae</taxon>
        <taxon>Paraburkholderia</taxon>
    </lineage>
</organism>
<feature type="modified residue" description="4-aspartylphosphate" evidence="2">
    <location>
        <position position="102"/>
    </location>
</feature>
<dbReference type="SMART" id="SM00448">
    <property type="entry name" value="REC"/>
    <property type="match status" value="1"/>
</dbReference>
<protein>
    <submittedName>
        <fullName evidence="4">Response regulator</fullName>
    </submittedName>
</protein>
<dbReference type="PANTHER" id="PTHR44591:SF3">
    <property type="entry name" value="RESPONSE REGULATORY DOMAIN-CONTAINING PROTEIN"/>
    <property type="match status" value="1"/>
</dbReference>
<evidence type="ECO:0000256" key="1">
    <source>
        <dbReference type="ARBA" id="ARBA00022553"/>
    </source>
</evidence>
<feature type="domain" description="Response regulatory" evidence="3">
    <location>
        <begin position="53"/>
        <end position="165"/>
    </location>
</feature>
<dbReference type="Gene3D" id="3.40.50.2300">
    <property type="match status" value="1"/>
</dbReference>
<comment type="caution">
    <text evidence="4">The sequence shown here is derived from an EMBL/GenBank/DDBJ whole genome shotgun (WGS) entry which is preliminary data.</text>
</comment>
<sequence length="179" mass="19929">MEEFTVQIELYVLYGKEPRNVALVWTASKLRYDDCCDESNHLFPFERSVWMATVLLVDDDPNILRPLRLLVEREGYRVLTAGDGEAALAIAAIEGPSLVVTDWMMPRMDGVELCRRLKGNSATADIPVVMLSAALPPNPEVPLWDVLLRKPAPIGRLTNAIHGLLDEPHRQTPGSNSVN</sequence>
<dbReference type="PANTHER" id="PTHR44591">
    <property type="entry name" value="STRESS RESPONSE REGULATOR PROTEIN 1"/>
    <property type="match status" value="1"/>
</dbReference>
<reference evidence="4" key="1">
    <citation type="submission" date="2022-01" db="EMBL/GenBank/DDBJ databases">
        <title>Genome sequence and assembly of Parabukholderia sp. RG36.</title>
        <authorList>
            <person name="Chhetri G."/>
        </authorList>
    </citation>
    <scope>NUCLEOTIDE SEQUENCE</scope>
    <source>
        <strain evidence="4">RG36</strain>
    </source>
</reference>
<proteinExistence type="predicted"/>
<dbReference type="SUPFAM" id="SSF52172">
    <property type="entry name" value="CheY-like"/>
    <property type="match status" value="1"/>
</dbReference>
<evidence type="ECO:0000259" key="3">
    <source>
        <dbReference type="PROSITE" id="PS50110"/>
    </source>
</evidence>
<name>A0A9X1UN54_9BURK</name>
<dbReference type="EMBL" id="JAKLJA010000062">
    <property type="protein sequence ID" value="MCG5078510.1"/>
    <property type="molecule type" value="Genomic_DNA"/>
</dbReference>
<dbReference type="InterPro" id="IPR011006">
    <property type="entry name" value="CheY-like_superfamily"/>
</dbReference>